<comment type="similarity">
    <text evidence="3 11 13">Belongs to the peptidase S33 family.</text>
</comment>
<dbReference type="PANTHER" id="PTHR43722">
    <property type="entry name" value="PROLINE IMINOPEPTIDASE"/>
    <property type="match status" value="1"/>
</dbReference>
<evidence type="ECO:0000256" key="4">
    <source>
        <dbReference type="ARBA" id="ARBA00012568"/>
    </source>
</evidence>
<dbReference type="Gene3D" id="3.40.50.1820">
    <property type="entry name" value="alpha/beta hydrolase"/>
    <property type="match status" value="1"/>
</dbReference>
<evidence type="ECO:0000313" key="16">
    <source>
        <dbReference type="Proteomes" id="UP000005744"/>
    </source>
</evidence>
<dbReference type="Pfam" id="PF00561">
    <property type="entry name" value="Abhydrolase_1"/>
    <property type="match status" value="1"/>
</dbReference>
<evidence type="ECO:0000256" key="13">
    <source>
        <dbReference type="RuleBase" id="RU003421"/>
    </source>
</evidence>
<evidence type="ECO:0000256" key="6">
    <source>
        <dbReference type="ARBA" id="ARBA00022438"/>
    </source>
</evidence>
<evidence type="ECO:0000256" key="8">
    <source>
        <dbReference type="ARBA" id="ARBA00022670"/>
    </source>
</evidence>
<dbReference type="InterPro" id="IPR000073">
    <property type="entry name" value="AB_hydrolase_1"/>
</dbReference>
<dbReference type="RefSeq" id="WP_002691976.1">
    <property type="nucleotide sequence ID" value="NZ_JH600070.1"/>
</dbReference>
<dbReference type="GO" id="GO:0004177">
    <property type="term" value="F:aminopeptidase activity"/>
    <property type="evidence" value="ECO:0007669"/>
    <property type="project" value="UniProtKB-UniRule"/>
</dbReference>
<evidence type="ECO:0000256" key="9">
    <source>
        <dbReference type="ARBA" id="ARBA00022801"/>
    </source>
</evidence>
<protein>
    <recommendedName>
        <fullName evidence="5 11">Proline iminopeptidase</fullName>
        <shortName evidence="11">PIP</shortName>
        <ecNumber evidence="4 11">3.4.11.5</ecNumber>
    </recommendedName>
    <alternativeName>
        <fullName evidence="10 11">Prolyl aminopeptidase</fullName>
    </alternativeName>
</protein>
<evidence type="ECO:0000256" key="11">
    <source>
        <dbReference type="PIRNR" id="PIRNR006431"/>
    </source>
</evidence>
<accession>I3CKL4</accession>
<dbReference type="PIRSF" id="PIRSF006431">
    <property type="entry name" value="Pept_S33"/>
    <property type="match status" value="1"/>
</dbReference>
<dbReference type="GO" id="GO:0005737">
    <property type="term" value="C:cytoplasm"/>
    <property type="evidence" value="ECO:0007669"/>
    <property type="project" value="UniProtKB-SubCell"/>
</dbReference>
<proteinExistence type="inferred from homology"/>
<evidence type="ECO:0000256" key="1">
    <source>
        <dbReference type="ARBA" id="ARBA00001585"/>
    </source>
</evidence>
<evidence type="ECO:0000256" key="7">
    <source>
        <dbReference type="ARBA" id="ARBA00022490"/>
    </source>
</evidence>
<dbReference type="EMBL" id="JH600070">
    <property type="protein sequence ID" value="EIJ44157.1"/>
    <property type="molecule type" value="Genomic_DNA"/>
</dbReference>
<dbReference type="InterPro" id="IPR005944">
    <property type="entry name" value="Pro_iminopeptidase"/>
</dbReference>
<feature type="active site" evidence="12">
    <location>
        <position position="279"/>
    </location>
</feature>
<dbReference type="PANTHER" id="PTHR43722:SF1">
    <property type="entry name" value="PROLINE IMINOPEPTIDASE"/>
    <property type="match status" value="1"/>
</dbReference>
<dbReference type="GO" id="GO:0006508">
    <property type="term" value="P:proteolysis"/>
    <property type="evidence" value="ECO:0007669"/>
    <property type="project" value="UniProtKB-KW"/>
</dbReference>
<dbReference type="InterPro" id="IPR002410">
    <property type="entry name" value="Peptidase_S33"/>
</dbReference>
<dbReference type="Proteomes" id="UP000005744">
    <property type="component" value="Unassembled WGS sequence"/>
</dbReference>
<keyword evidence="16" id="KW-1185">Reference proteome</keyword>
<dbReference type="HOGENOM" id="CLU_043739_2_2_6"/>
<evidence type="ECO:0000259" key="14">
    <source>
        <dbReference type="Pfam" id="PF00561"/>
    </source>
</evidence>
<comment type="subcellular location">
    <subcellularLocation>
        <location evidence="2 11">Cytoplasm</location>
    </subcellularLocation>
</comment>
<keyword evidence="8 11" id="KW-0645">Protease</keyword>
<evidence type="ECO:0000256" key="3">
    <source>
        <dbReference type="ARBA" id="ARBA00010088"/>
    </source>
</evidence>
<dbReference type="PRINTS" id="PR00111">
    <property type="entry name" value="ABHYDROLASE"/>
</dbReference>
<dbReference type="AlphaFoldDB" id="I3CKL4"/>
<evidence type="ECO:0000256" key="5">
    <source>
        <dbReference type="ARBA" id="ARBA00021843"/>
    </source>
</evidence>
<dbReference type="SUPFAM" id="SSF53474">
    <property type="entry name" value="alpha/beta-Hydrolases"/>
    <property type="match status" value="1"/>
</dbReference>
<dbReference type="eggNOG" id="COG0596">
    <property type="taxonomic scope" value="Bacteria"/>
</dbReference>
<dbReference type="InterPro" id="IPR029058">
    <property type="entry name" value="AB_hydrolase_fold"/>
</dbReference>
<keyword evidence="6 11" id="KW-0031">Aminopeptidase</keyword>
<feature type="domain" description="AB hydrolase-1" evidence="14">
    <location>
        <begin position="41"/>
        <end position="309"/>
    </location>
</feature>
<dbReference type="EC" id="3.4.11.5" evidence="4 11"/>
<keyword evidence="7 11" id="KW-0963">Cytoplasm</keyword>
<feature type="active site" description="Nucleophile" evidence="12">
    <location>
        <position position="115"/>
    </location>
</feature>
<gene>
    <name evidence="15" type="ORF">BegalDRAFT_3339</name>
</gene>
<keyword evidence="9 11" id="KW-0378">Hydrolase</keyword>
<evidence type="ECO:0000256" key="10">
    <source>
        <dbReference type="ARBA" id="ARBA00029605"/>
    </source>
</evidence>
<organism evidence="15 16">
    <name type="scientific">Beggiatoa alba B18LD</name>
    <dbReference type="NCBI Taxonomy" id="395493"/>
    <lineage>
        <taxon>Bacteria</taxon>
        <taxon>Pseudomonadati</taxon>
        <taxon>Pseudomonadota</taxon>
        <taxon>Gammaproteobacteria</taxon>
        <taxon>Thiotrichales</taxon>
        <taxon>Thiotrichaceae</taxon>
        <taxon>Beggiatoa</taxon>
    </lineage>
</organism>
<reference evidence="15 16" key="1">
    <citation type="submission" date="2011-11" db="EMBL/GenBank/DDBJ databases">
        <title>Improved High-Quality Draft sequence of Beggiatoa alba B18lD.</title>
        <authorList>
            <consortium name="US DOE Joint Genome Institute"/>
            <person name="Lucas S."/>
            <person name="Han J."/>
            <person name="Lapidus A."/>
            <person name="Cheng J.-F."/>
            <person name="Goodwin L."/>
            <person name="Pitluck S."/>
            <person name="Peters L."/>
            <person name="Mikhailova N."/>
            <person name="Held B."/>
            <person name="Detter J.C."/>
            <person name="Han C."/>
            <person name="Tapia R."/>
            <person name="Land M."/>
            <person name="Hauser L."/>
            <person name="Kyrpides N."/>
            <person name="Ivanova N."/>
            <person name="Pagani I."/>
            <person name="Samuel K."/>
            <person name="Teske A."/>
            <person name="Mueller J."/>
            <person name="Woyke T."/>
        </authorList>
    </citation>
    <scope>NUCLEOTIDE SEQUENCE [LARGE SCALE GENOMIC DNA]</scope>
    <source>
        <strain evidence="15 16">B18LD</strain>
    </source>
</reference>
<dbReference type="PRINTS" id="PR00793">
    <property type="entry name" value="PROAMNOPTASE"/>
</dbReference>
<sequence length="330" mass="37263">MENMDTPKSYPAIEPFATHMLAVGDGHTLYLEESGHLQGIPVIFLHGGPGSYCKPQHRCFFNPRHYRIILFDQRGAGRSTPAGNIQHNTTQHLLTDMETIRQYLGIDNWLVFGGSWGATLGLLYALTYPERVLGLILRGTFLARQHDLTWFYHHNGVARLFPQYWEAFTNFKFLTEKCAYPPVKKGEVADLLSTYNYLLRDDTPQAHQAALAWSNWEGTVISMAQFPRLTEPTLELLHAARVACHYISNNCFIEDNIILQQATARLAHIPTQLIHGQQDLICPLESAYQLHQALPHSQLMVLPNSGHLSSDPAMFNALVQATDSFLQQQG</sequence>
<dbReference type="NCBIfam" id="TIGR01249">
    <property type="entry name" value="pro_imino_pep_1"/>
    <property type="match status" value="1"/>
</dbReference>
<evidence type="ECO:0000313" key="15">
    <source>
        <dbReference type="EMBL" id="EIJ44157.1"/>
    </source>
</evidence>
<dbReference type="MEROPS" id="S33.001"/>
<evidence type="ECO:0000256" key="12">
    <source>
        <dbReference type="PIRSR" id="PIRSR006431-1"/>
    </source>
</evidence>
<feature type="active site" description="Proton donor" evidence="12">
    <location>
        <position position="307"/>
    </location>
</feature>
<evidence type="ECO:0000256" key="2">
    <source>
        <dbReference type="ARBA" id="ARBA00004496"/>
    </source>
</evidence>
<comment type="catalytic activity">
    <reaction evidence="1 11 13">
        <text>Release of N-terminal proline from a peptide.</text>
        <dbReference type="EC" id="3.4.11.5"/>
    </reaction>
</comment>
<dbReference type="STRING" id="395493.BegalDRAFT_3339"/>
<name>I3CKL4_9GAMM</name>